<protein>
    <submittedName>
        <fullName evidence="1">Uncharacterized protein</fullName>
    </submittedName>
</protein>
<evidence type="ECO:0000313" key="2">
    <source>
        <dbReference type="Proteomes" id="UP000007509"/>
    </source>
</evidence>
<dbReference type="PATRIC" id="fig|1144316.3.peg.1764"/>
<comment type="caution">
    <text evidence="1">The sequence shown here is derived from an EMBL/GenBank/DDBJ whole genome shotgun (WGS) entry which is preliminary data.</text>
</comment>
<accession>J3CJP2</accession>
<dbReference type="RefSeq" id="WP_007842745.1">
    <property type="nucleotide sequence ID" value="NZ_AKJY01000028.1"/>
</dbReference>
<organism evidence="1 2">
    <name type="scientific">Chryseobacterium populi</name>
    <dbReference type="NCBI Taxonomy" id="1144316"/>
    <lineage>
        <taxon>Bacteria</taxon>
        <taxon>Pseudomonadati</taxon>
        <taxon>Bacteroidota</taxon>
        <taxon>Flavobacteriia</taxon>
        <taxon>Flavobacteriales</taxon>
        <taxon>Weeksellaceae</taxon>
        <taxon>Chryseobacterium group</taxon>
        <taxon>Chryseobacterium</taxon>
    </lineage>
</organism>
<proteinExistence type="predicted"/>
<dbReference type="OrthoDB" id="1029845at2"/>
<gene>
    <name evidence="1" type="ORF">PMI13_01753</name>
</gene>
<dbReference type="EMBL" id="AKJY01000028">
    <property type="protein sequence ID" value="EJL72856.1"/>
    <property type="molecule type" value="Genomic_DNA"/>
</dbReference>
<name>J3CJP2_9FLAO</name>
<keyword evidence="2" id="KW-1185">Reference proteome</keyword>
<dbReference type="Proteomes" id="UP000007509">
    <property type="component" value="Unassembled WGS sequence"/>
</dbReference>
<sequence length="146" mass="17456">MKVRCISNKGEFLREYEYKNMFDRQEFGRFGASANSEYNDLVIGNEYIVMGIIIFQTYQAYLLDDNEFVFACPCQLFEILENKLENNWEFRLIEKGEEIYPYIQAIIGYSELCINKKAYENLIIEKDEDEIVRYFEKKAQIISKEN</sequence>
<evidence type="ECO:0000313" key="1">
    <source>
        <dbReference type="EMBL" id="EJL72856.1"/>
    </source>
</evidence>
<dbReference type="AlphaFoldDB" id="J3CJP2"/>
<reference evidence="1 2" key="1">
    <citation type="journal article" date="2012" name="J. Bacteriol.">
        <title>Twenty-one genome sequences from Pseudomonas species and 19 genome sequences from diverse bacteria isolated from the rhizosphere and endosphere of Populus deltoides.</title>
        <authorList>
            <person name="Brown S.D."/>
            <person name="Utturkar S.M."/>
            <person name="Klingeman D.M."/>
            <person name="Johnson C.M."/>
            <person name="Martin S.L."/>
            <person name="Land M.L."/>
            <person name="Lu T.Y."/>
            <person name="Schadt C.W."/>
            <person name="Doktycz M.J."/>
            <person name="Pelletier D.A."/>
        </authorList>
    </citation>
    <scope>NUCLEOTIDE SEQUENCE [LARGE SCALE GENOMIC DNA]</scope>
    <source>
        <strain evidence="1 2">CF314</strain>
    </source>
</reference>